<protein>
    <submittedName>
        <fullName evidence="2">Uncharacterized protein</fullName>
    </submittedName>
</protein>
<gene>
    <name evidence="2" type="ORF">SAMN05421659_105111</name>
</gene>
<reference evidence="2 3" key="1">
    <citation type="submission" date="2016-10" db="EMBL/GenBank/DDBJ databases">
        <authorList>
            <person name="de Groot N.N."/>
        </authorList>
    </citation>
    <scope>NUCLEOTIDE SEQUENCE [LARGE SCALE GENOMIC DNA]</scope>
    <source>
        <strain evidence="2 3">DSM 9179</strain>
    </source>
</reference>
<evidence type="ECO:0000313" key="2">
    <source>
        <dbReference type="EMBL" id="SEW14163.1"/>
    </source>
</evidence>
<dbReference type="EMBL" id="FOJI01000005">
    <property type="protein sequence ID" value="SEW14163.1"/>
    <property type="molecule type" value="Genomic_DNA"/>
</dbReference>
<sequence>MDYKKQNTKKSKYKLNMLEPGVWFCKIYAGNILFVGILYVLEYFMAFCILATILVVALILFFILLLIEQKQDKIQYEQAKAENKEIK</sequence>
<evidence type="ECO:0000313" key="3">
    <source>
        <dbReference type="Proteomes" id="UP000199701"/>
    </source>
</evidence>
<keyword evidence="1" id="KW-0472">Membrane</keyword>
<accession>A0A1I0PIC4</accession>
<keyword evidence="1" id="KW-1133">Transmembrane helix</keyword>
<dbReference type="AlphaFoldDB" id="A0A1I0PIC4"/>
<feature type="transmembrane region" description="Helical" evidence="1">
    <location>
        <begin position="21"/>
        <end position="38"/>
    </location>
</feature>
<organism evidence="2 3">
    <name type="scientific">[Clostridium] fimetarium</name>
    <dbReference type="NCBI Taxonomy" id="99656"/>
    <lineage>
        <taxon>Bacteria</taxon>
        <taxon>Bacillati</taxon>
        <taxon>Bacillota</taxon>
        <taxon>Clostridia</taxon>
        <taxon>Lachnospirales</taxon>
        <taxon>Lachnospiraceae</taxon>
    </lineage>
</organism>
<evidence type="ECO:0000256" key="1">
    <source>
        <dbReference type="SAM" id="Phobius"/>
    </source>
</evidence>
<keyword evidence="1" id="KW-0812">Transmembrane</keyword>
<dbReference type="STRING" id="99656.SAMN05421659_105111"/>
<feature type="transmembrane region" description="Helical" evidence="1">
    <location>
        <begin position="44"/>
        <end position="67"/>
    </location>
</feature>
<dbReference type="Proteomes" id="UP000199701">
    <property type="component" value="Unassembled WGS sequence"/>
</dbReference>
<dbReference type="RefSeq" id="WP_092452527.1">
    <property type="nucleotide sequence ID" value="NZ_FOJI01000005.1"/>
</dbReference>
<name>A0A1I0PIC4_9FIRM</name>
<proteinExistence type="predicted"/>
<keyword evidence="3" id="KW-1185">Reference proteome</keyword>